<evidence type="ECO:0000313" key="4">
    <source>
        <dbReference type="Proteomes" id="UP000797356"/>
    </source>
</evidence>
<dbReference type="PANTHER" id="PTHR33429">
    <property type="entry name" value="OS02G0708000 PROTEIN-RELATED"/>
    <property type="match status" value="1"/>
</dbReference>
<feature type="transmembrane region" description="Helical" evidence="2">
    <location>
        <begin position="30"/>
        <end position="50"/>
    </location>
</feature>
<evidence type="ECO:0000313" key="3">
    <source>
        <dbReference type="EMBL" id="KAG1363680.1"/>
    </source>
</evidence>
<feature type="compositionally biased region" description="Low complexity" evidence="1">
    <location>
        <begin position="1"/>
        <end position="11"/>
    </location>
</feature>
<accession>A0A8K0N9V8</accession>
<evidence type="ECO:0000256" key="2">
    <source>
        <dbReference type="SAM" id="Phobius"/>
    </source>
</evidence>
<comment type="caution">
    <text evidence="3">The sequence shown here is derived from an EMBL/GenBank/DDBJ whole genome shotgun (WGS) entry which is preliminary data.</text>
</comment>
<dbReference type="PANTHER" id="PTHR33429:SF2">
    <property type="entry name" value="OS01G0888850 PROTEIN"/>
    <property type="match status" value="1"/>
</dbReference>
<keyword evidence="4" id="KW-1185">Reference proteome</keyword>
<sequence length="140" mass="14948">MSYPLEQQQQQSPPPPVYEVVSRSSGGGSYGPVIGVIAVIAVLGVIAGIVGRLCSGRRIFGYGYDFEGWIERKCASCIDGRVELRPPPPPVAAPAAGPGPVDEPVTMNNKHGSSPWTVSMKAHCLCSEMDWTTVQISFFV</sequence>
<dbReference type="EMBL" id="CM017882">
    <property type="protein sequence ID" value="KAG1363680.1"/>
    <property type="molecule type" value="Genomic_DNA"/>
</dbReference>
<keyword evidence="2" id="KW-1133">Transmembrane helix</keyword>
<reference evidence="3" key="2">
    <citation type="submission" date="2019-07" db="EMBL/GenBank/DDBJ databases">
        <authorList>
            <person name="Yang Y."/>
            <person name="Bocs S."/>
            <person name="Baudouin L."/>
        </authorList>
    </citation>
    <scope>NUCLEOTIDE SEQUENCE</scope>
    <source>
        <tissue evidence="3">Spear leaf of Hainan Tall coconut</tissue>
    </source>
</reference>
<proteinExistence type="predicted"/>
<evidence type="ECO:0000256" key="1">
    <source>
        <dbReference type="SAM" id="MobiDB-lite"/>
    </source>
</evidence>
<keyword evidence="2" id="KW-0472">Membrane</keyword>
<gene>
    <name evidence="3" type="ORF">COCNU_11G005070</name>
</gene>
<dbReference type="Proteomes" id="UP000797356">
    <property type="component" value="Chromosome 11"/>
</dbReference>
<protein>
    <submittedName>
        <fullName evidence="3">Uncharacterized protein</fullName>
    </submittedName>
</protein>
<name>A0A8K0N9V8_COCNU</name>
<dbReference type="AlphaFoldDB" id="A0A8K0N9V8"/>
<feature type="region of interest" description="Disordered" evidence="1">
    <location>
        <begin position="1"/>
        <end position="23"/>
    </location>
</feature>
<dbReference type="OrthoDB" id="1934079at2759"/>
<reference evidence="3" key="1">
    <citation type="journal article" date="2017" name="Gigascience">
        <title>The genome draft of coconut (Cocos nucifera).</title>
        <authorList>
            <person name="Xiao Y."/>
            <person name="Xu P."/>
            <person name="Fan H."/>
            <person name="Baudouin L."/>
            <person name="Xia W."/>
            <person name="Bocs S."/>
            <person name="Xu J."/>
            <person name="Li Q."/>
            <person name="Guo A."/>
            <person name="Zhou L."/>
            <person name="Li J."/>
            <person name="Wu Y."/>
            <person name="Ma Z."/>
            <person name="Armero A."/>
            <person name="Issali A.E."/>
            <person name="Liu N."/>
            <person name="Peng M."/>
            <person name="Yang Y."/>
        </authorList>
    </citation>
    <scope>NUCLEOTIDE SEQUENCE</scope>
    <source>
        <tissue evidence="3">Spear leaf of Hainan Tall coconut</tissue>
    </source>
</reference>
<keyword evidence="2" id="KW-0812">Transmembrane</keyword>
<organism evidence="3 4">
    <name type="scientific">Cocos nucifera</name>
    <name type="common">Coconut palm</name>
    <dbReference type="NCBI Taxonomy" id="13894"/>
    <lineage>
        <taxon>Eukaryota</taxon>
        <taxon>Viridiplantae</taxon>
        <taxon>Streptophyta</taxon>
        <taxon>Embryophyta</taxon>
        <taxon>Tracheophyta</taxon>
        <taxon>Spermatophyta</taxon>
        <taxon>Magnoliopsida</taxon>
        <taxon>Liliopsida</taxon>
        <taxon>Arecaceae</taxon>
        <taxon>Arecoideae</taxon>
        <taxon>Cocoseae</taxon>
        <taxon>Attaleinae</taxon>
        <taxon>Cocos</taxon>
    </lineage>
</organism>